<accession>A0A2K9E7Z9</accession>
<feature type="transmembrane region" description="Helical" evidence="1">
    <location>
        <begin position="7"/>
        <end position="27"/>
    </location>
</feature>
<dbReference type="InterPro" id="IPR024232">
    <property type="entry name" value="SpoIIIAH"/>
</dbReference>
<sequence>MVLKRKQVVVLSLILMIIVAGILQYTYNKSGSSSDGLDDISAGNIYENMVLDEEGDEDVRLGEAVYVDSELMDDDIFVKKEDGEDKDEEGEKALEASKEANDFFAQAKINREVTRSRDQDVLKEITQDATSSEELKKSAQELMMQIIENSEKEMRIETLIKEKGYKDVVVLFGSDGSVDVVVKAPSLTSVQVAQIADIASRHADVDIKDVYVRQKF</sequence>
<name>A0A2K9E7Z9_9FIRM</name>
<dbReference type="AlphaFoldDB" id="A0A2K9E7Z9"/>
<reference evidence="2 3" key="1">
    <citation type="submission" date="2017-12" db="EMBL/GenBank/DDBJ databases">
        <title>Complete genome sequence of Herbivorax saccincola GGR1, a novel Cellulosome-producing hydrolytic bacterium in a thermophilic biogas plant, established by Illumina and Nanopore MinION sequencing.</title>
        <authorList>
            <person name="Pechtl A."/>
            <person name="Ruckert C."/>
            <person name="Koeck D.E."/>
            <person name="Maus I."/>
            <person name="Winkler A."/>
            <person name="Kalinowski J."/>
            <person name="Puhler A."/>
            <person name="Schwarz W.W."/>
            <person name="Zverlov V.V."/>
            <person name="Schluter A."/>
            <person name="Liebl W."/>
        </authorList>
    </citation>
    <scope>NUCLEOTIDE SEQUENCE [LARGE SCALE GENOMIC DNA]</scope>
    <source>
        <strain evidence="3">SR1</strain>
    </source>
</reference>
<evidence type="ECO:0000313" key="2">
    <source>
        <dbReference type="EMBL" id="AUG57666.1"/>
    </source>
</evidence>
<keyword evidence="1" id="KW-0472">Membrane</keyword>
<dbReference type="InterPro" id="IPR038503">
    <property type="entry name" value="SpoIIIAH_sf"/>
</dbReference>
<evidence type="ECO:0000256" key="1">
    <source>
        <dbReference type="SAM" id="Phobius"/>
    </source>
</evidence>
<dbReference type="EMBL" id="CP025197">
    <property type="protein sequence ID" value="AUG57666.1"/>
    <property type="molecule type" value="Genomic_DNA"/>
</dbReference>
<dbReference type="KEGG" id="hsc:HVS_08800"/>
<proteinExistence type="predicted"/>
<keyword evidence="1" id="KW-1133">Transmembrane helix</keyword>
<gene>
    <name evidence="2" type="ORF">HVS_08800</name>
</gene>
<keyword evidence="1" id="KW-0812">Transmembrane</keyword>
<dbReference type="Gene3D" id="1.10.287.4300">
    <property type="entry name" value="Stage III sporulation protein AH-like"/>
    <property type="match status" value="1"/>
</dbReference>
<evidence type="ECO:0000313" key="3">
    <source>
        <dbReference type="Proteomes" id="UP000233534"/>
    </source>
</evidence>
<dbReference type="Proteomes" id="UP000233534">
    <property type="component" value="Chromosome"/>
</dbReference>
<protein>
    <submittedName>
        <fullName evidence="2">SpoIIIAH-like protein</fullName>
    </submittedName>
</protein>
<dbReference type="Pfam" id="PF12685">
    <property type="entry name" value="SpoIIIAH"/>
    <property type="match status" value="1"/>
</dbReference>
<organism evidence="2 3">
    <name type="scientific">Acetivibrio saccincola</name>
    <dbReference type="NCBI Taxonomy" id="1677857"/>
    <lineage>
        <taxon>Bacteria</taxon>
        <taxon>Bacillati</taxon>
        <taxon>Bacillota</taxon>
        <taxon>Clostridia</taxon>
        <taxon>Eubacteriales</taxon>
        <taxon>Oscillospiraceae</taxon>
        <taxon>Acetivibrio</taxon>
    </lineage>
</organism>
<keyword evidence="3" id="KW-1185">Reference proteome</keyword>